<evidence type="ECO:0000313" key="2">
    <source>
        <dbReference type="EMBL" id="TYK20963.1"/>
    </source>
</evidence>
<sequence length="92" mass="10563">MPHPNIMSVMAIDVDTSEDRMTELEKKINMLMNAVKEKDYEIASLKNHIESRDVAELSHKHTVKNTDKGKAIMQECQPQNLTSIEPWSVQQL</sequence>
<evidence type="ECO:0000313" key="3">
    <source>
        <dbReference type="Proteomes" id="UP000321947"/>
    </source>
</evidence>
<keyword evidence="1" id="KW-0175">Coiled coil</keyword>
<dbReference type="AlphaFoldDB" id="A0A5D3DBL9"/>
<feature type="coiled-coil region" evidence="1">
    <location>
        <begin position="14"/>
        <end position="41"/>
    </location>
</feature>
<protein>
    <submittedName>
        <fullName evidence="2">Ty3-gypsy retrotransposon protein</fullName>
    </submittedName>
</protein>
<dbReference type="EMBL" id="SSTD01006029">
    <property type="protein sequence ID" value="TYK20963.1"/>
    <property type="molecule type" value="Genomic_DNA"/>
</dbReference>
<organism evidence="2 3">
    <name type="scientific">Cucumis melo var. makuwa</name>
    <name type="common">Oriental melon</name>
    <dbReference type="NCBI Taxonomy" id="1194695"/>
    <lineage>
        <taxon>Eukaryota</taxon>
        <taxon>Viridiplantae</taxon>
        <taxon>Streptophyta</taxon>
        <taxon>Embryophyta</taxon>
        <taxon>Tracheophyta</taxon>
        <taxon>Spermatophyta</taxon>
        <taxon>Magnoliopsida</taxon>
        <taxon>eudicotyledons</taxon>
        <taxon>Gunneridae</taxon>
        <taxon>Pentapetalae</taxon>
        <taxon>rosids</taxon>
        <taxon>fabids</taxon>
        <taxon>Cucurbitales</taxon>
        <taxon>Cucurbitaceae</taxon>
        <taxon>Benincaseae</taxon>
        <taxon>Cucumis</taxon>
    </lineage>
</organism>
<accession>A0A5D3DBL9</accession>
<dbReference type="Proteomes" id="UP000321947">
    <property type="component" value="Unassembled WGS sequence"/>
</dbReference>
<reference evidence="2 3" key="1">
    <citation type="submission" date="2019-08" db="EMBL/GenBank/DDBJ databases">
        <title>Draft genome sequences of two oriental melons (Cucumis melo L. var makuwa).</title>
        <authorList>
            <person name="Kwon S.-Y."/>
        </authorList>
    </citation>
    <scope>NUCLEOTIDE SEQUENCE [LARGE SCALE GENOMIC DNA]</scope>
    <source>
        <strain evidence="3">cv. Chang Bougi</strain>
        <tissue evidence="2">Leaf</tissue>
    </source>
</reference>
<evidence type="ECO:0000256" key="1">
    <source>
        <dbReference type="SAM" id="Coils"/>
    </source>
</evidence>
<comment type="caution">
    <text evidence="2">The sequence shown here is derived from an EMBL/GenBank/DDBJ whole genome shotgun (WGS) entry which is preliminary data.</text>
</comment>
<name>A0A5D3DBL9_CUCMM</name>
<gene>
    <name evidence="2" type="ORF">E5676_scaffold1293G00180</name>
</gene>
<proteinExistence type="predicted"/>